<proteinExistence type="inferred from homology"/>
<protein>
    <recommendedName>
        <fullName evidence="3">ornithine aminotransferase</fullName>
        <ecNumber evidence="3">2.6.1.13</ecNumber>
    </recommendedName>
    <alternativeName>
        <fullName evidence="7">Ornithine--oxo-acid aminotransferase</fullName>
    </alternativeName>
</protein>
<dbReference type="Gene3D" id="3.90.1150.10">
    <property type="entry name" value="Aspartate Aminotransferase, domain 1"/>
    <property type="match status" value="1"/>
</dbReference>
<dbReference type="GO" id="GO:0030170">
    <property type="term" value="F:pyridoxal phosphate binding"/>
    <property type="evidence" value="ECO:0007669"/>
    <property type="project" value="InterPro"/>
</dbReference>
<dbReference type="PANTHER" id="PTHR11986">
    <property type="entry name" value="AMINOTRANSFERASE CLASS III"/>
    <property type="match status" value="1"/>
</dbReference>
<dbReference type="GO" id="GO:0004587">
    <property type="term" value="F:ornithine aminotransferase activity"/>
    <property type="evidence" value="ECO:0007669"/>
    <property type="project" value="UniProtKB-EC"/>
</dbReference>
<evidence type="ECO:0000256" key="6">
    <source>
        <dbReference type="ARBA" id="ARBA00022898"/>
    </source>
</evidence>
<dbReference type="InterPro" id="IPR015424">
    <property type="entry name" value="PyrdxlP-dep_Trfase"/>
</dbReference>
<dbReference type="GO" id="GO:0055129">
    <property type="term" value="P:L-proline biosynthetic process"/>
    <property type="evidence" value="ECO:0007669"/>
    <property type="project" value="UniProtKB-UniPathway"/>
</dbReference>
<dbReference type="GO" id="GO:0019544">
    <property type="term" value="P:L-arginine catabolic process to L-glutamate"/>
    <property type="evidence" value="ECO:0007669"/>
    <property type="project" value="TreeGrafter"/>
</dbReference>
<evidence type="ECO:0000256" key="2">
    <source>
        <dbReference type="ARBA" id="ARBA00004998"/>
    </source>
</evidence>
<gene>
    <name evidence="9" type="ORF">SAMN04488130_10820</name>
</gene>
<dbReference type="RefSeq" id="WP_104000114.1">
    <property type="nucleotide sequence ID" value="NZ_FNVP01000008.1"/>
</dbReference>
<evidence type="ECO:0000313" key="10">
    <source>
        <dbReference type="Proteomes" id="UP000236737"/>
    </source>
</evidence>
<dbReference type="GO" id="GO:0010121">
    <property type="term" value="P:L-arginine catabolic process to proline via ornithine"/>
    <property type="evidence" value="ECO:0007669"/>
    <property type="project" value="TreeGrafter"/>
</dbReference>
<dbReference type="UniPathway" id="UPA00098">
    <property type="reaction ID" value="UER00358"/>
</dbReference>
<comment type="pathway">
    <text evidence="2">Amino-acid biosynthesis; L-proline biosynthesis; L-glutamate 5-semialdehyde from L-ornithine: step 1/1.</text>
</comment>
<dbReference type="EMBL" id="FNVP01000008">
    <property type="protein sequence ID" value="SEG23843.1"/>
    <property type="molecule type" value="Genomic_DNA"/>
</dbReference>
<dbReference type="InterPro" id="IPR050103">
    <property type="entry name" value="Class-III_PLP-dep_AT"/>
</dbReference>
<dbReference type="Pfam" id="PF00202">
    <property type="entry name" value="Aminotran_3"/>
    <property type="match status" value="1"/>
</dbReference>
<dbReference type="PIRSF" id="PIRSF000521">
    <property type="entry name" value="Transaminase_4ab_Lys_Orn"/>
    <property type="match status" value="1"/>
</dbReference>
<dbReference type="CDD" id="cd00610">
    <property type="entry name" value="OAT_like"/>
    <property type="match status" value="1"/>
</dbReference>
<evidence type="ECO:0000256" key="8">
    <source>
        <dbReference type="RuleBase" id="RU003560"/>
    </source>
</evidence>
<organism evidence="9 10">
    <name type="scientific">Flavobacterium urumqiense</name>
    <dbReference type="NCBI Taxonomy" id="935224"/>
    <lineage>
        <taxon>Bacteria</taxon>
        <taxon>Pseudomonadati</taxon>
        <taxon>Bacteroidota</taxon>
        <taxon>Flavobacteriia</taxon>
        <taxon>Flavobacteriales</taxon>
        <taxon>Flavobacteriaceae</taxon>
        <taxon>Flavobacterium</taxon>
    </lineage>
</organism>
<dbReference type="FunFam" id="3.40.640.10:FF:000011">
    <property type="entry name" value="Ornithine aminotransferase"/>
    <property type="match status" value="1"/>
</dbReference>
<comment type="cofactor">
    <cofactor evidence="1">
        <name>pyridoxal 5'-phosphate</name>
        <dbReference type="ChEBI" id="CHEBI:597326"/>
    </cofactor>
</comment>
<dbReference type="InterPro" id="IPR005814">
    <property type="entry name" value="Aminotrans_3"/>
</dbReference>
<dbReference type="InterPro" id="IPR010164">
    <property type="entry name" value="Orn_aminotrans"/>
</dbReference>
<accession>A0A1H5YI99</accession>
<evidence type="ECO:0000256" key="1">
    <source>
        <dbReference type="ARBA" id="ARBA00001933"/>
    </source>
</evidence>
<keyword evidence="10" id="KW-1185">Reference proteome</keyword>
<dbReference type="EC" id="2.6.1.13" evidence="3"/>
<evidence type="ECO:0000256" key="7">
    <source>
        <dbReference type="ARBA" id="ARBA00030587"/>
    </source>
</evidence>
<dbReference type="InterPro" id="IPR015421">
    <property type="entry name" value="PyrdxlP-dep_Trfase_major"/>
</dbReference>
<dbReference type="OrthoDB" id="9801052at2"/>
<dbReference type="Proteomes" id="UP000236737">
    <property type="component" value="Unassembled WGS sequence"/>
</dbReference>
<evidence type="ECO:0000313" key="9">
    <source>
        <dbReference type="EMBL" id="SEG23843.1"/>
    </source>
</evidence>
<sequence length="427" mass="46926">MEHIDQTLSSKSNELIEKENKYGAHNYHPLPVVLERGEGVYVWDIDGKKYFDFLSAYSAVNQGHCHPKIVGAMIKQAQTLTLTSRAFYNDQLGPYEEYMTKYFNFDKVLPMNTGAEAVETALKICRKWAYEVKGIPENQAQIIVCENNFHGRTTTIISFSNDENARKSFGPFTEGFIKIPYDDTEALENVLKSTKNIAGFLVEPIQGEAGVYVPSEGYLAKAKALCEEYNVLFIADEVQTGIARTGRLLATCGNCSCKKGCENKPEVKPDILILGKAISGGVYPVSAVLANDPIMNVIKPGQHGSTFGGNPVAAAVAIAALEVVRDENLAENAAYLGEVLRTGLNEIAARNPLITLVRGKGLLNAIVINSDEESDLAWDICMKFRDYGLLAKPTHGNKIRFAPPLVITEAQIHECLAIIEKALNDFK</sequence>
<dbReference type="GO" id="GO:0005737">
    <property type="term" value="C:cytoplasm"/>
    <property type="evidence" value="ECO:0007669"/>
    <property type="project" value="TreeGrafter"/>
</dbReference>
<keyword evidence="6 8" id="KW-0663">Pyridoxal phosphate</keyword>
<dbReference type="Gene3D" id="3.40.640.10">
    <property type="entry name" value="Type I PLP-dependent aspartate aminotransferase-like (Major domain)"/>
    <property type="match status" value="1"/>
</dbReference>
<reference evidence="10" key="1">
    <citation type="submission" date="2016-10" db="EMBL/GenBank/DDBJ databases">
        <authorList>
            <person name="Varghese N."/>
            <person name="Submissions S."/>
        </authorList>
    </citation>
    <scope>NUCLEOTIDE SEQUENCE [LARGE SCALE GENOMIC DNA]</scope>
    <source>
        <strain evidence="10">CGMCC 1.9230</strain>
    </source>
</reference>
<evidence type="ECO:0000256" key="4">
    <source>
        <dbReference type="ARBA" id="ARBA00022576"/>
    </source>
</evidence>
<dbReference type="PANTHER" id="PTHR11986:SF18">
    <property type="entry name" value="ORNITHINE AMINOTRANSFERASE, MITOCHONDRIAL"/>
    <property type="match status" value="1"/>
</dbReference>
<dbReference type="AlphaFoldDB" id="A0A1H5YI99"/>
<keyword evidence="4" id="KW-0032">Aminotransferase</keyword>
<name>A0A1H5YI99_9FLAO</name>
<dbReference type="FunFam" id="3.90.1150.10:FF:000152">
    <property type="entry name" value="Ornithine aminotransferase"/>
    <property type="match status" value="2"/>
</dbReference>
<dbReference type="GO" id="GO:0042802">
    <property type="term" value="F:identical protein binding"/>
    <property type="evidence" value="ECO:0007669"/>
    <property type="project" value="TreeGrafter"/>
</dbReference>
<dbReference type="NCBIfam" id="TIGR01885">
    <property type="entry name" value="Orn_aminotrans"/>
    <property type="match status" value="1"/>
</dbReference>
<dbReference type="InterPro" id="IPR015422">
    <property type="entry name" value="PyrdxlP-dep_Trfase_small"/>
</dbReference>
<evidence type="ECO:0000256" key="3">
    <source>
        <dbReference type="ARBA" id="ARBA00012924"/>
    </source>
</evidence>
<dbReference type="SUPFAM" id="SSF53383">
    <property type="entry name" value="PLP-dependent transferases"/>
    <property type="match status" value="1"/>
</dbReference>
<evidence type="ECO:0000256" key="5">
    <source>
        <dbReference type="ARBA" id="ARBA00022679"/>
    </source>
</evidence>
<keyword evidence="5" id="KW-0808">Transferase</keyword>
<comment type="similarity">
    <text evidence="8">Belongs to the class-III pyridoxal-phosphate-dependent aminotransferase family.</text>
</comment>